<keyword evidence="1" id="KW-0812">Transmembrane</keyword>
<keyword evidence="1" id="KW-0472">Membrane</keyword>
<evidence type="ECO:0000313" key="3">
    <source>
        <dbReference type="EMBL" id="MFD0944999.1"/>
    </source>
</evidence>
<reference evidence="4" key="1">
    <citation type="journal article" date="2019" name="Int. J. Syst. Evol. Microbiol.">
        <title>The Global Catalogue of Microorganisms (GCM) 10K type strain sequencing project: providing services to taxonomists for standard genome sequencing and annotation.</title>
        <authorList>
            <consortium name="The Broad Institute Genomics Platform"/>
            <consortium name="The Broad Institute Genome Sequencing Center for Infectious Disease"/>
            <person name="Wu L."/>
            <person name="Ma J."/>
        </authorList>
    </citation>
    <scope>NUCLEOTIDE SEQUENCE [LARGE SCALE GENOMIC DNA]</scope>
    <source>
        <strain evidence="4">CCUG 62982</strain>
    </source>
</reference>
<proteinExistence type="predicted"/>
<feature type="domain" description="Phage shock protein PspC N-terminal" evidence="2">
    <location>
        <begin position="10"/>
        <end position="65"/>
    </location>
</feature>
<sequence length="100" mass="10420">MPTANTPLLRREDTLLGVCEGLGQDIGLPPILFRLGFTALLFWNTPLALTAYVSLGVLVYALRWLMPDRAAASPARAVDAAHAPAAAVNDAAPVPAEAAA</sequence>
<dbReference type="EMBL" id="JBHTJG010000001">
    <property type="protein sequence ID" value="MFD0944999.1"/>
    <property type="molecule type" value="Genomic_DNA"/>
</dbReference>
<comment type="caution">
    <text evidence="3">The sequence shown here is derived from an EMBL/GenBank/DDBJ whole genome shotgun (WGS) entry which is preliminary data.</text>
</comment>
<dbReference type="RefSeq" id="WP_264942730.1">
    <property type="nucleotide sequence ID" value="NZ_JAPDRA010000001.1"/>
</dbReference>
<dbReference type="InterPro" id="IPR007168">
    <property type="entry name" value="Phageshock_PspC_N"/>
</dbReference>
<gene>
    <name evidence="3" type="ORF">ACFQ1E_01460</name>
</gene>
<dbReference type="Pfam" id="PF04024">
    <property type="entry name" value="PspC"/>
    <property type="match status" value="1"/>
</dbReference>
<feature type="transmembrane region" description="Helical" evidence="1">
    <location>
        <begin position="40"/>
        <end position="62"/>
    </location>
</feature>
<protein>
    <submittedName>
        <fullName evidence="3">PspC domain-containing protein</fullName>
    </submittedName>
</protein>
<evidence type="ECO:0000313" key="4">
    <source>
        <dbReference type="Proteomes" id="UP001596977"/>
    </source>
</evidence>
<accession>A0ABW3H1G8</accession>
<organism evidence="3 4">
    <name type="scientific">Sphingomonas canadensis</name>
    <dbReference type="NCBI Taxonomy" id="1219257"/>
    <lineage>
        <taxon>Bacteria</taxon>
        <taxon>Pseudomonadati</taxon>
        <taxon>Pseudomonadota</taxon>
        <taxon>Alphaproteobacteria</taxon>
        <taxon>Sphingomonadales</taxon>
        <taxon>Sphingomonadaceae</taxon>
        <taxon>Sphingomonas</taxon>
    </lineage>
</organism>
<evidence type="ECO:0000256" key="1">
    <source>
        <dbReference type="SAM" id="Phobius"/>
    </source>
</evidence>
<evidence type="ECO:0000259" key="2">
    <source>
        <dbReference type="Pfam" id="PF04024"/>
    </source>
</evidence>
<dbReference type="Proteomes" id="UP001596977">
    <property type="component" value="Unassembled WGS sequence"/>
</dbReference>
<keyword evidence="4" id="KW-1185">Reference proteome</keyword>
<keyword evidence="1" id="KW-1133">Transmembrane helix</keyword>
<name>A0ABW3H1G8_9SPHN</name>